<keyword evidence="1" id="KW-1133">Transmembrane helix</keyword>
<accession>A0A6N3CZM6</accession>
<feature type="transmembrane region" description="Helical" evidence="1">
    <location>
        <begin position="236"/>
        <end position="257"/>
    </location>
</feature>
<sequence length="427" mass="49654">MSYIEIFIVLLFLLSFVLFFYFSKEITSPPKIFLIIWFFYILSSLILLHNLYQWSYSALIWIYTDCTIYLITFYYGCSIFVNFQNSSLKINKYRKNIKLPIKFIVFVILLAFLYVFGIITLNGFSISNLINLDDVLDMNVTIAYGRYNGNNENNIFLQILSIFVYVGPLIGGYSIVHSERKFDIIICYLTFVPSILNVLIQNTKLGVVASVFLWVSGYFTSYLQKYKQAYRFSSKTLFKIIFLILMIVAVLYLSMLFRIGKIDVTTAKIVNHKFLSYALGHVPVFDYWFSNGRLDPVIVPGQYTFYGIYNALNIVERDQGVYQTMVHLGPISSNIYTLFRGMISDFGVIGGFVFQGIYGIITGVLYGKIKYSNNENIIAQVIIANSYFFVMHIFNSVWTYSNYILTFVIFALYLYLINRREKNENEL</sequence>
<feature type="transmembrane region" description="Helical" evidence="1">
    <location>
        <begin position="6"/>
        <end position="22"/>
    </location>
</feature>
<feature type="transmembrane region" description="Helical" evidence="1">
    <location>
        <begin position="58"/>
        <end position="83"/>
    </location>
</feature>
<evidence type="ECO:0000313" key="2">
    <source>
        <dbReference type="EMBL" id="VYU22486.1"/>
    </source>
</evidence>
<feature type="transmembrane region" description="Helical" evidence="1">
    <location>
        <begin position="206"/>
        <end position="224"/>
    </location>
</feature>
<gene>
    <name evidence="2" type="ORF">ELLFYP34_02984</name>
</gene>
<dbReference type="AlphaFoldDB" id="A0A6N3CZM6"/>
<keyword evidence="1" id="KW-0472">Membrane</keyword>
<dbReference type="EMBL" id="CACRTR010000008">
    <property type="protein sequence ID" value="VYU22486.1"/>
    <property type="molecule type" value="Genomic_DNA"/>
</dbReference>
<feature type="transmembrane region" description="Helical" evidence="1">
    <location>
        <begin position="155"/>
        <end position="175"/>
    </location>
</feature>
<organism evidence="2">
    <name type="scientific">Eubacterium limosum</name>
    <dbReference type="NCBI Taxonomy" id="1736"/>
    <lineage>
        <taxon>Bacteria</taxon>
        <taxon>Bacillati</taxon>
        <taxon>Bacillota</taxon>
        <taxon>Clostridia</taxon>
        <taxon>Eubacteriales</taxon>
        <taxon>Eubacteriaceae</taxon>
        <taxon>Eubacterium</taxon>
    </lineage>
</organism>
<feature type="transmembrane region" description="Helical" evidence="1">
    <location>
        <begin position="103"/>
        <end position="126"/>
    </location>
</feature>
<proteinExistence type="predicted"/>
<feature type="transmembrane region" description="Helical" evidence="1">
    <location>
        <begin position="182"/>
        <end position="200"/>
    </location>
</feature>
<name>A0A6N3CZM6_EUBLI</name>
<keyword evidence="1" id="KW-0812">Transmembrane</keyword>
<feature type="transmembrane region" description="Helical" evidence="1">
    <location>
        <begin position="346"/>
        <end position="365"/>
    </location>
</feature>
<feature type="transmembrane region" description="Helical" evidence="1">
    <location>
        <begin position="34"/>
        <end position="52"/>
    </location>
</feature>
<protein>
    <recommendedName>
        <fullName evidence="3">Oligosaccharide repeat unit polymerase</fullName>
    </recommendedName>
</protein>
<reference evidence="2" key="1">
    <citation type="submission" date="2019-11" db="EMBL/GenBank/DDBJ databases">
        <authorList>
            <person name="Feng L."/>
        </authorList>
    </citation>
    <scope>NUCLEOTIDE SEQUENCE</scope>
    <source>
        <strain evidence="2">ElimosumLFYP34</strain>
    </source>
</reference>
<evidence type="ECO:0000256" key="1">
    <source>
        <dbReference type="SAM" id="Phobius"/>
    </source>
</evidence>
<dbReference type="NCBIfam" id="TIGR04370">
    <property type="entry name" value="glyco_rpt_poly"/>
    <property type="match status" value="1"/>
</dbReference>
<evidence type="ECO:0008006" key="3">
    <source>
        <dbReference type="Google" id="ProtNLM"/>
    </source>
</evidence>
<feature type="transmembrane region" description="Helical" evidence="1">
    <location>
        <begin position="377"/>
        <end position="394"/>
    </location>
</feature>
<feature type="transmembrane region" description="Helical" evidence="1">
    <location>
        <begin position="400"/>
        <end position="417"/>
    </location>
</feature>